<dbReference type="SUPFAM" id="SSF52266">
    <property type="entry name" value="SGNH hydrolase"/>
    <property type="match status" value="1"/>
</dbReference>
<keyword evidence="2" id="KW-0472">Membrane</keyword>
<organism evidence="4">
    <name type="scientific">Tetraselmis sp. GSL018</name>
    <dbReference type="NCBI Taxonomy" id="582737"/>
    <lineage>
        <taxon>Eukaryota</taxon>
        <taxon>Viridiplantae</taxon>
        <taxon>Chlorophyta</taxon>
        <taxon>core chlorophytes</taxon>
        <taxon>Chlorodendrophyceae</taxon>
        <taxon>Chlorodendrales</taxon>
        <taxon>Chlorodendraceae</taxon>
        <taxon>Tetraselmis</taxon>
    </lineage>
</organism>
<dbReference type="InterPro" id="IPR000884">
    <property type="entry name" value="TSP1_rpt"/>
</dbReference>
<feature type="compositionally biased region" description="Pro residues" evidence="1">
    <location>
        <begin position="495"/>
        <end position="506"/>
    </location>
</feature>
<proteinExistence type="predicted"/>
<dbReference type="PANTHER" id="PTHR30383">
    <property type="entry name" value="THIOESTERASE 1/PROTEASE 1/LYSOPHOSPHOLIPASE L1"/>
    <property type="match status" value="1"/>
</dbReference>
<feature type="region of interest" description="Disordered" evidence="1">
    <location>
        <begin position="408"/>
        <end position="451"/>
    </location>
</feature>
<dbReference type="InterPro" id="IPR051532">
    <property type="entry name" value="Ester_Hydrolysis_Enzymes"/>
</dbReference>
<feature type="compositionally biased region" description="Pro residues" evidence="1">
    <location>
        <begin position="436"/>
        <end position="445"/>
    </location>
</feature>
<feature type="compositionally biased region" description="Low complexity" evidence="1">
    <location>
        <begin position="347"/>
        <end position="364"/>
    </location>
</feature>
<dbReference type="InterPro" id="IPR036514">
    <property type="entry name" value="SGNH_hydro_sf"/>
</dbReference>
<dbReference type="GO" id="GO:0016787">
    <property type="term" value="F:hydrolase activity"/>
    <property type="evidence" value="ECO:0007669"/>
    <property type="project" value="UniProtKB-KW"/>
</dbReference>
<gene>
    <name evidence="4" type="ORF">TSPGSL018_25976</name>
</gene>
<dbReference type="Pfam" id="PF13472">
    <property type="entry name" value="Lipase_GDSL_2"/>
    <property type="match status" value="1"/>
</dbReference>
<dbReference type="EMBL" id="GBEZ01011349">
    <property type="protein sequence ID" value="JAC74427.1"/>
    <property type="molecule type" value="Transcribed_RNA"/>
</dbReference>
<evidence type="ECO:0000313" key="4">
    <source>
        <dbReference type="EMBL" id="JAC74427.1"/>
    </source>
</evidence>
<feature type="domain" description="SGNH hydrolase-type esterase" evidence="3">
    <location>
        <begin position="12"/>
        <end position="199"/>
    </location>
</feature>
<feature type="transmembrane region" description="Helical" evidence="2">
    <location>
        <begin position="457"/>
        <end position="478"/>
    </location>
</feature>
<dbReference type="AlphaFoldDB" id="A0A061RNC6"/>
<feature type="compositionally biased region" description="Pro residues" evidence="1">
    <location>
        <begin position="378"/>
        <end position="390"/>
    </location>
</feature>
<dbReference type="InterPro" id="IPR013830">
    <property type="entry name" value="SGNH_hydro"/>
</dbReference>
<feature type="region of interest" description="Disordered" evidence="1">
    <location>
        <begin position="292"/>
        <end position="393"/>
    </location>
</feature>
<feature type="compositionally biased region" description="Polar residues" evidence="1">
    <location>
        <begin position="335"/>
        <end position="346"/>
    </location>
</feature>
<sequence length="506" mass="54919">MSRAGYKVQLLFFGDSITEGLGGFRTVLRKYQQDYEAEAFGISGDETQNLLYRIINGEFPIGAEPAFAIFLIGVNNILHLLEHRSSLTQKEEEKLAEDVAQQIKQIHAVVYQQKACRTHIVQLAILPMAWNVHNEWPNKYTTVIHKINRILEQDSESESQTHFLDCGNLFLKGTSDRGIRIDENLLGDLLHPSSAGHDALAECVLSRLDEIVRESFLQNISLRYSGWNECSQACGVGWQSRKTECVATADIASLLKWEHSQQLATEACKHLPVDNRQLVQLCNLKPCGHGRQSVEHTYEDSQERGEESAHNMREQNPNTASHTGFRGDTELLENAASTSSADSGANQTATPRPAQQTPAPLLATNFANSNEKDSEPVPAGPSPAPNPPTSPSAAEALQSLTLADWLAHLGNGGQGSQGSGAAAARRPGPADSTRPPEAPPRPQPDTVPKHGAPAVPLAAAFGFATAVFAAVAAAAFFVRRARRSAGGLRPRPRWRPGPPRPPSSSV</sequence>
<dbReference type="PROSITE" id="PS50092">
    <property type="entry name" value="TSP1"/>
    <property type="match status" value="1"/>
</dbReference>
<evidence type="ECO:0000259" key="3">
    <source>
        <dbReference type="Pfam" id="PF13472"/>
    </source>
</evidence>
<name>A0A061RNC6_9CHLO</name>
<keyword evidence="2" id="KW-0812">Transmembrane</keyword>
<feature type="compositionally biased region" description="Low complexity" evidence="1">
    <location>
        <begin position="419"/>
        <end position="430"/>
    </location>
</feature>
<feature type="compositionally biased region" description="Basic and acidic residues" evidence="1">
    <location>
        <begin position="292"/>
        <end position="313"/>
    </location>
</feature>
<protein>
    <submittedName>
        <fullName evidence="4">Sgnh hydrolase</fullName>
    </submittedName>
</protein>
<dbReference type="Gene3D" id="3.40.50.1110">
    <property type="entry name" value="SGNH hydrolase"/>
    <property type="match status" value="1"/>
</dbReference>
<keyword evidence="2" id="KW-1133">Transmembrane helix</keyword>
<evidence type="ECO:0000256" key="2">
    <source>
        <dbReference type="SAM" id="Phobius"/>
    </source>
</evidence>
<evidence type="ECO:0000256" key="1">
    <source>
        <dbReference type="SAM" id="MobiDB-lite"/>
    </source>
</evidence>
<accession>A0A061RNC6</accession>
<reference evidence="4" key="1">
    <citation type="submission" date="2014-05" db="EMBL/GenBank/DDBJ databases">
        <title>The transcriptome of the halophilic microalga Tetraselmis sp. GSL018 isolated from the Great Salt Lake, Utah.</title>
        <authorList>
            <person name="Jinkerson R.E."/>
            <person name="D'Adamo S."/>
            <person name="Posewitz M.C."/>
        </authorList>
    </citation>
    <scope>NUCLEOTIDE SEQUENCE</scope>
    <source>
        <strain evidence="4">GSL018</strain>
    </source>
</reference>
<keyword evidence="4" id="KW-0378">Hydrolase</keyword>
<feature type="region of interest" description="Disordered" evidence="1">
    <location>
        <begin position="482"/>
        <end position="506"/>
    </location>
</feature>
<dbReference type="InterPro" id="IPR036383">
    <property type="entry name" value="TSP1_rpt_sf"/>
</dbReference>
<dbReference type="Gene3D" id="2.20.100.10">
    <property type="entry name" value="Thrombospondin type-1 (TSP1) repeat"/>
    <property type="match status" value="1"/>
</dbReference>
<dbReference type="SUPFAM" id="SSF82895">
    <property type="entry name" value="TSP-1 type 1 repeat"/>
    <property type="match status" value="1"/>
</dbReference>